<protein>
    <submittedName>
        <fullName evidence="1">Uncharacterized protein</fullName>
    </submittedName>
</protein>
<evidence type="ECO:0000313" key="1">
    <source>
        <dbReference type="EMBL" id="KAF2194954.1"/>
    </source>
</evidence>
<sequence>MSLALKYDLASLRAKLIMECRDICPIEVLRKTISENPDPTQALWILDGEGIPEVGTGRVATDNMRGAGDRFDLFDLTSDASVYSQEGRNADRYVVMGGIIDLTSGYSSGEDEDIAHADRIPMTPTESRRNSVQFNVVEGVSRDKDTVMDDLVQYTPLVGKAIVSPILPFVPPYPSTHSSTHRDFLLGPRKFTSFGAVKETDALKSEHLEGHKRS</sequence>
<dbReference type="AlphaFoldDB" id="A0A6A6ETQ4"/>
<name>A0A6A6ETQ4_9PEZI</name>
<keyword evidence="2" id="KW-1185">Reference proteome</keyword>
<evidence type="ECO:0000313" key="2">
    <source>
        <dbReference type="Proteomes" id="UP000800200"/>
    </source>
</evidence>
<dbReference type="EMBL" id="ML994610">
    <property type="protein sequence ID" value="KAF2194954.1"/>
    <property type="molecule type" value="Genomic_DNA"/>
</dbReference>
<organism evidence="1 2">
    <name type="scientific">Zopfia rhizophila CBS 207.26</name>
    <dbReference type="NCBI Taxonomy" id="1314779"/>
    <lineage>
        <taxon>Eukaryota</taxon>
        <taxon>Fungi</taxon>
        <taxon>Dikarya</taxon>
        <taxon>Ascomycota</taxon>
        <taxon>Pezizomycotina</taxon>
        <taxon>Dothideomycetes</taxon>
        <taxon>Dothideomycetes incertae sedis</taxon>
        <taxon>Zopfiaceae</taxon>
        <taxon>Zopfia</taxon>
    </lineage>
</organism>
<reference evidence="1" key="1">
    <citation type="journal article" date="2020" name="Stud. Mycol.">
        <title>101 Dothideomycetes genomes: a test case for predicting lifestyles and emergence of pathogens.</title>
        <authorList>
            <person name="Haridas S."/>
            <person name="Albert R."/>
            <person name="Binder M."/>
            <person name="Bloem J."/>
            <person name="Labutti K."/>
            <person name="Salamov A."/>
            <person name="Andreopoulos B."/>
            <person name="Baker S."/>
            <person name="Barry K."/>
            <person name="Bills G."/>
            <person name="Bluhm B."/>
            <person name="Cannon C."/>
            <person name="Castanera R."/>
            <person name="Culley D."/>
            <person name="Daum C."/>
            <person name="Ezra D."/>
            <person name="Gonzalez J."/>
            <person name="Henrissat B."/>
            <person name="Kuo A."/>
            <person name="Liang C."/>
            <person name="Lipzen A."/>
            <person name="Lutzoni F."/>
            <person name="Magnuson J."/>
            <person name="Mondo S."/>
            <person name="Nolan M."/>
            <person name="Ohm R."/>
            <person name="Pangilinan J."/>
            <person name="Park H.-J."/>
            <person name="Ramirez L."/>
            <person name="Alfaro M."/>
            <person name="Sun H."/>
            <person name="Tritt A."/>
            <person name="Yoshinaga Y."/>
            <person name="Zwiers L.-H."/>
            <person name="Turgeon B."/>
            <person name="Goodwin S."/>
            <person name="Spatafora J."/>
            <person name="Crous P."/>
            <person name="Grigoriev I."/>
        </authorList>
    </citation>
    <scope>NUCLEOTIDE SEQUENCE</scope>
    <source>
        <strain evidence="1">CBS 207.26</strain>
    </source>
</reference>
<accession>A0A6A6ETQ4</accession>
<proteinExistence type="predicted"/>
<gene>
    <name evidence="1" type="ORF">K469DRAFT_681342</name>
</gene>
<dbReference type="Proteomes" id="UP000800200">
    <property type="component" value="Unassembled WGS sequence"/>
</dbReference>